<accession>A0AAV7TAR7</accession>
<organism evidence="1 2">
    <name type="scientific">Pleurodeles waltl</name>
    <name type="common">Iberian ribbed newt</name>
    <dbReference type="NCBI Taxonomy" id="8319"/>
    <lineage>
        <taxon>Eukaryota</taxon>
        <taxon>Metazoa</taxon>
        <taxon>Chordata</taxon>
        <taxon>Craniata</taxon>
        <taxon>Vertebrata</taxon>
        <taxon>Euteleostomi</taxon>
        <taxon>Amphibia</taxon>
        <taxon>Batrachia</taxon>
        <taxon>Caudata</taxon>
        <taxon>Salamandroidea</taxon>
        <taxon>Salamandridae</taxon>
        <taxon>Pleurodelinae</taxon>
        <taxon>Pleurodeles</taxon>
    </lineage>
</organism>
<proteinExistence type="predicted"/>
<protein>
    <submittedName>
        <fullName evidence="1">Uncharacterized protein</fullName>
    </submittedName>
</protein>
<evidence type="ECO:0000313" key="1">
    <source>
        <dbReference type="EMBL" id="KAJ1173295.1"/>
    </source>
</evidence>
<name>A0AAV7TAR7_PLEWA</name>
<dbReference type="EMBL" id="JANPWB010000007">
    <property type="protein sequence ID" value="KAJ1173295.1"/>
    <property type="molecule type" value="Genomic_DNA"/>
</dbReference>
<evidence type="ECO:0000313" key="2">
    <source>
        <dbReference type="Proteomes" id="UP001066276"/>
    </source>
</evidence>
<keyword evidence="2" id="KW-1185">Reference proteome</keyword>
<comment type="caution">
    <text evidence="1">The sequence shown here is derived from an EMBL/GenBank/DDBJ whole genome shotgun (WGS) entry which is preliminary data.</text>
</comment>
<dbReference type="AlphaFoldDB" id="A0AAV7TAR7"/>
<reference evidence="1" key="1">
    <citation type="journal article" date="2022" name="bioRxiv">
        <title>Sequencing and chromosome-scale assembly of the giantPleurodeles waltlgenome.</title>
        <authorList>
            <person name="Brown T."/>
            <person name="Elewa A."/>
            <person name="Iarovenko S."/>
            <person name="Subramanian E."/>
            <person name="Araus A.J."/>
            <person name="Petzold A."/>
            <person name="Susuki M."/>
            <person name="Suzuki K.-i.T."/>
            <person name="Hayashi T."/>
            <person name="Toyoda A."/>
            <person name="Oliveira C."/>
            <person name="Osipova E."/>
            <person name="Leigh N.D."/>
            <person name="Simon A."/>
            <person name="Yun M.H."/>
        </authorList>
    </citation>
    <scope>NUCLEOTIDE SEQUENCE</scope>
    <source>
        <strain evidence="1">20211129_DDA</strain>
        <tissue evidence="1">Liver</tissue>
    </source>
</reference>
<gene>
    <name evidence="1" type="ORF">NDU88_005131</name>
</gene>
<dbReference type="Proteomes" id="UP001066276">
    <property type="component" value="Chromosome 4_1"/>
</dbReference>
<sequence length="103" mass="11309">MRAIVSRLSVGSDRCAVCLYRRGGRSVKVAVFVGGFRHALQCRVTTLEELQIELQLKQKDFENRSRKNNICMSGIPTGADGMDIMASTADLLHAIRGDKDASP</sequence>